<dbReference type="Proteomes" id="UP000199370">
    <property type="component" value="Unassembled WGS sequence"/>
</dbReference>
<dbReference type="EMBL" id="FNIA01000006">
    <property type="protein sequence ID" value="SDM71091.1"/>
    <property type="molecule type" value="Genomic_DNA"/>
</dbReference>
<evidence type="ECO:0000313" key="1">
    <source>
        <dbReference type="EMBL" id="SDM71091.1"/>
    </source>
</evidence>
<sequence>MVDCVSRQLGSHRGDGHHRFVSDAGDLTGIGIRTSEFMRQLQASCDTVGLGMHTLSTTLMYADLRSVYQFLHVLTGRVGSGDFRGGFVLDDVGDARSYSVLRQPFDGLVEVRDGDEAREVRTRGLDIGPRAWTPLPR</sequence>
<reference evidence="1 2" key="1">
    <citation type="submission" date="2016-10" db="EMBL/GenBank/DDBJ databases">
        <authorList>
            <person name="de Groot N.N."/>
        </authorList>
    </citation>
    <scope>NUCLEOTIDE SEQUENCE [LARGE SCALE GENOMIC DNA]</scope>
    <source>
        <strain evidence="2">EB21,IBRC-M 10013,KCTC 4048</strain>
    </source>
</reference>
<name>A0A1G9VG99_9EURY</name>
<proteinExistence type="predicted"/>
<accession>A0A1G9VG99</accession>
<protein>
    <submittedName>
        <fullName evidence="1">Uncharacterized protein</fullName>
    </submittedName>
</protein>
<dbReference type="AlphaFoldDB" id="A0A1G9VG99"/>
<gene>
    <name evidence="1" type="ORF">SAMN05192554_10693</name>
</gene>
<dbReference type="InterPro" id="IPR055927">
    <property type="entry name" value="DUF7504"/>
</dbReference>
<organism evidence="1 2">
    <name type="scientific">Haloarchaeobius iranensis</name>
    <dbReference type="NCBI Taxonomy" id="996166"/>
    <lineage>
        <taxon>Archaea</taxon>
        <taxon>Methanobacteriati</taxon>
        <taxon>Methanobacteriota</taxon>
        <taxon>Stenosarchaea group</taxon>
        <taxon>Halobacteria</taxon>
        <taxon>Halobacteriales</taxon>
        <taxon>Halorubellaceae</taxon>
        <taxon>Haloarchaeobius</taxon>
    </lineage>
</organism>
<dbReference type="STRING" id="996166.SAMN05192554_10693"/>
<evidence type="ECO:0000313" key="2">
    <source>
        <dbReference type="Proteomes" id="UP000199370"/>
    </source>
</evidence>
<dbReference type="Pfam" id="PF24336">
    <property type="entry name" value="DUF7504"/>
    <property type="match status" value="1"/>
</dbReference>
<keyword evidence="2" id="KW-1185">Reference proteome</keyword>